<evidence type="ECO:0000313" key="2">
    <source>
        <dbReference type="Proteomes" id="UP000789405"/>
    </source>
</evidence>
<accession>A0A9N9JZH7</accession>
<organism evidence="1 2">
    <name type="scientific">Dentiscutata erythropus</name>
    <dbReference type="NCBI Taxonomy" id="1348616"/>
    <lineage>
        <taxon>Eukaryota</taxon>
        <taxon>Fungi</taxon>
        <taxon>Fungi incertae sedis</taxon>
        <taxon>Mucoromycota</taxon>
        <taxon>Glomeromycotina</taxon>
        <taxon>Glomeromycetes</taxon>
        <taxon>Diversisporales</taxon>
        <taxon>Gigasporaceae</taxon>
        <taxon>Dentiscutata</taxon>
    </lineage>
</organism>
<dbReference type="Proteomes" id="UP000789405">
    <property type="component" value="Unassembled WGS sequence"/>
</dbReference>
<reference evidence="1" key="1">
    <citation type="submission" date="2021-06" db="EMBL/GenBank/DDBJ databases">
        <authorList>
            <person name="Kallberg Y."/>
            <person name="Tangrot J."/>
            <person name="Rosling A."/>
        </authorList>
    </citation>
    <scope>NUCLEOTIDE SEQUENCE</scope>
    <source>
        <strain evidence="1">MA453B</strain>
    </source>
</reference>
<evidence type="ECO:0000313" key="1">
    <source>
        <dbReference type="EMBL" id="CAG8803334.1"/>
    </source>
</evidence>
<sequence>ILKNFSSFSTPMKFCPNLFACATEALLNDKIKLEKVIGEAFDLIYNGEKLLSGSLRIYQ</sequence>
<comment type="caution">
    <text evidence="1">The sequence shown here is derived from an EMBL/GenBank/DDBJ whole genome shotgun (WGS) entry which is preliminary data.</text>
</comment>
<proteinExistence type="predicted"/>
<dbReference type="AlphaFoldDB" id="A0A9N9JZH7"/>
<gene>
    <name evidence="1" type="ORF">DERYTH_LOCUS23867</name>
</gene>
<keyword evidence="2" id="KW-1185">Reference proteome</keyword>
<name>A0A9N9JZH7_9GLOM</name>
<feature type="non-terminal residue" evidence="1">
    <location>
        <position position="1"/>
    </location>
</feature>
<protein>
    <submittedName>
        <fullName evidence="1">13742_t:CDS:1</fullName>
    </submittedName>
</protein>
<dbReference type="OrthoDB" id="439710at2759"/>
<dbReference type="EMBL" id="CAJVPY010037821">
    <property type="protein sequence ID" value="CAG8803334.1"/>
    <property type="molecule type" value="Genomic_DNA"/>
</dbReference>